<comment type="function">
    <text evidence="16">Catalyzes the phosphorylation of pantothenate (Pan), the first step in CoA biosynthesis.</text>
</comment>
<evidence type="ECO:0000256" key="5">
    <source>
        <dbReference type="ARBA" id="ARBA00011738"/>
    </source>
</evidence>
<proteinExistence type="inferred from homology"/>
<evidence type="ECO:0000313" key="18">
    <source>
        <dbReference type="Proteomes" id="UP001321186"/>
    </source>
</evidence>
<dbReference type="GO" id="GO:0016301">
    <property type="term" value="F:kinase activity"/>
    <property type="evidence" value="ECO:0007669"/>
    <property type="project" value="UniProtKB-KW"/>
</dbReference>
<evidence type="ECO:0000256" key="1">
    <source>
        <dbReference type="ARBA" id="ARBA00001206"/>
    </source>
</evidence>
<evidence type="ECO:0000256" key="2">
    <source>
        <dbReference type="ARBA" id="ARBA00001958"/>
    </source>
</evidence>
<gene>
    <name evidence="16" type="primary">coaX</name>
    <name evidence="17" type="ORF">G9H61_04495</name>
</gene>
<name>A0ABT4JG29_9BACT</name>
<keyword evidence="8 16" id="KW-0808">Transferase</keyword>
<dbReference type="NCBIfam" id="TIGR00671">
    <property type="entry name" value="baf"/>
    <property type="match status" value="1"/>
</dbReference>
<dbReference type="Gene3D" id="3.30.420.40">
    <property type="match status" value="1"/>
</dbReference>
<keyword evidence="11 16" id="KW-0067">ATP-binding</keyword>
<feature type="binding site" evidence="16">
    <location>
        <position position="84"/>
    </location>
    <ligand>
        <name>substrate</name>
    </ligand>
</feature>
<dbReference type="Proteomes" id="UP001321186">
    <property type="component" value="Unassembled WGS sequence"/>
</dbReference>
<dbReference type="EMBL" id="JAANOH010000002">
    <property type="protein sequence ID" value="MCZ2474690.1"/>
    <property type="molecule type" value="Genomic_DNA"/>
</dbReference>
<comment type="caution">
    <text evidence="16">Lacks conserved residue(s) required for the propagation of feature annotation.</text>
</comment>
<evidence type="ECO:0000256" key="9">
    <source>
        <dbReference type="ARBA" id="ARBA00022741"/>
    </source>
</evidence>
<keyword evidence="18" id="KW-1185">Reference proteome</keyword>
<evidence type="ECO:0000256" key="16">
    <source>
        <dbReference type="HAMAP-Rule" id="MF_01274"/>
    </source>
</evidence>
<evidence type="ECO:0000256" key="3">
    <source>
        <dbReference type="ARBA" id="ARBA00004496"/>
    </source>
</evidence>
<dbReference type="EC" id="2.7.1.33" evidence="6 16"/>
<dbReference type="PANTHER" id="PTHR34265">
    <property type="entry name" value="TYPE III PANTOTHENATE KINASE"/>
    <property type="match status" value="1"/>
</dbReference>
<evidence type="ECO:0000256" key="13">
    <source>
        <dbReference type="ARBA" id="ARBA00022993"/>
    </source>
</evidence>
<accession>A0ABT4JG29</accession>
<dbReference type="RefSeq" id="WP_269009670.1">
    <property type="nucleotide sequence ID" value="NZ_JAANOH010000002.1"/>
</dbReference>
<keyword evidence="13 16" id="KW-0173">Coenzyme A biosynthesis</keyword>
<evidence type="ECO:0000256" key="7">
    <source>
        <dbReference type="ARBA" id="ARBA00022490"/>
    </source>
</evidence>
<dbReference type="HAMAP" id="MF_01274">
    <property type="entry name" value="Pantothen_kinase_3"/>
    <property type="match status" value="1"/>
</dbReference>
<comment type="subunit">
    <text evidence="5 16">Homodimer.</text>
</comment>
<dbReference type="PANTHER" id="PTHR34265:SF1">
    <property type="entry name" value="TYPE III PANTOTHENATE KINASE"/>
    <property type="match status" value="1"/>
</dbReference>
<dbReference type="CDD" id="cd24015">
    <property type="entry name" value="ASKHA_NBD_PanK-III"/>
    <property type="match status" value="1"/>
</dbReference>
<evidence type="ECO:0000256" key="15">
    <source>
        <dbReference type="ARBA" id="ARBA00040883"/>
    </source>
</evidence>
<feature type="binding site" evidence="16">
    <location>
        <begin position="7"/>
        <end position="14"/>
    </location>
    <ligand>
        <name>ATP</name>
        <dbReference type="ChEBI" id="CHEBI:30616"/>
    </ligand>
</feature>
<reference evidence="17 18" key="1">
    <citation type="submission" date="2020-03" db="EMBL/GenBank/DDBJ databases">
        <authorList>
            <person name="Pitt A."/>
            <person name="Hahn M.W."/>
        </authorList>
    </citation>
    <scope>NUCLEOTIDE SEQUENCE [LARGE SCALE GENOMIC DNA]</scope>
    <source>
        <strain evidence="17 18">5A-MARBSE</strain>
    </source>
</reference>
<organism evidence="17 18">
    <name type="scientific">Aquirufa ecclesiirivi</name>
    <dbReference type="NCBI Taxonomy" id="2715124"/>
    <lineage>
        <taxon>Bacteria</taxon>
        <taxon>Pseudomonadati</taxon>
        <taxon>Bacteroidota</taxon>
        <taxon>Cytophagia</taxon>
        <taxon>Cytophagales</taxon>
        <taxon>Flectobacillaceae</taxon>
        <taxon>Aquirufa</taxon>
    </lineage>
</organism>
<comment type="cofactor">
    <cofactor evidence="16">
        <name>NH4(+)</name>
        <dbReference type="ChEBI" id="CHEBI:28938"/>
    </cofactor>
    <cofactor evidence="16">
        <name>K(+)</name>
        <dbReference type="ChEBI" id="CHEBI:29103"/>
    </cofactor>
    <text evidence="16">A monovalent cation. Ammonium or potassium.</text>
</comment>
<feature type="binding site" evidence="16">
    <location>
        <position position="119"/>
    </location>
    <ligand>
        <name>ATP</name>
        <dbReference type="ChEBI" id="CHEBI:30616"/>
    </ligand>
</feature>
<sequence>MMVFCLDFGNSQLKYAWVEADRIVDFGILNQVNIDSIIQICQNKQIDSIILSSVIDVPSELIFALKVLAPLHQLSSTSLTHVDYAQYDKSTLGVDRLAIAEGAQILYPTSNHLSICLGTCITYNWIENGYFKGGAISPGLMMRTKSMHDYTAHLPVISPQMHFPLLGQSTTSNLLAGTMSGILLEVQGYITELRKLDPYVVIILCGGDAPYFTSQLNGWDIQFEPDLIWKGLAGLAKLN</sequence>
<comment type="caution">
    <text evidence="17">The sequence shown here is derived from an EMBL/GenBank/DDBJ whole genome shotgun (WGS) entry which is preliminary data.</text>
</comment>
<protein>
    <recommendedName>
        <fullName evidence="15 16">Type III pantothenate kinase</fullName>
        <ecNumber evidence="6 16">2.7.1.33</ecNumber>
    </recommendedName>
    <alternativeName>
        <fullName evidence="16">PanK-III</fullName>
    </alternativeName>
    <alternativeName>
        <fullName evidence="16">Pantothenic acid kinase</fullName>
    </alternativeName>
</protein>
<feature type="binding site" evidence="16">
    <location>
        <begin position="93"/>
        <end position="96"/>
    </location>
    <ligand>
        <name>substrate</name>
    </ligand>
</feature>
<dbReference type="SUPFAM" id="SSF53067">
    <property type="entry name" value="Actin-like ATPase domain"/>
    <property type="match status" value="2"/>
</dbReference>
<evidence type="ECO:0000256" key="12">
    <source>
        <dbReference type="ARBA" id="ARBA00022958"/>
    </source>
</evidence>
<comment type="subcellular location">
    <subcellularLocation>
        <location evidence="3 16">Cytoplasm</location>
    </subcellularLocation>
</comment>
<feature type="binding site" evidence="16">
    <location>
        <position position="170"/>
    </location>
    <ligand>
        <name>substrate</name>
    </ligand>
</feature>
<evidence type="ECO:0000256" key="11">
    <source>
        <dbReference type="ARBA" id="ARBA00022840"/>
    </source>
</evidence>
<evidence type="ECO:0000313" key="17">
    <source>
        <dbReference type="EMBL" id="MCZ2474690.1"/>
    </source>
</evidence>
<feature type="active site" description="Proton acceptor" evidence="16">
    <location>
        <position position="95"/>
    </location>
</feature>
<dbReference type="InterPro" id="IPR043129">
    <property type="entry name" value="ATPase_NBD"/>
</dbReference>
<keyword evidence="7 16" id="KW-0963">Cytoplasm</keyword>
<comment type="cofactor">
    <cofactor evidence="2">
        <name>K(+)</name>
        <dbReference type="ChEBI" id="CHEBI:29103"/>
    </cofactor>
</comment>
<keyword evidence="10 16" id="KW-0418">Kinase</keyword>
<evidence type="ECO:0000256" key="6">
    <source>
        <dbReference type="ARBA" id="ARBA00012102"/>
    </source>
</evidence>
<evidence type="ECO:0000256" key="14">
    <source>
        <dbReference type="ARBA" id="ARBA00038036"/>
    </source>
</evidence>
<comment type="catalytic activity">
    <reaction evidence="1 16">
        <text>(R)-pantothenate + ATP = (R)-4'-phosphopantothenate + ADP + H(+)</text>
        <dbReference type="Rhea" id="RHEA:16373"/>
        <dbReference type="ChEBI" id="CHEBI:10986"/>
        <dbReference type="ChEBI" id="CHEBI:15378"/>
        <dbReference type="ChEBI" id="CHEBI:29032"/>
        <dbReference type="ChEBI" id="CHEBI:30616"/>
        <dbReference type="ChEBI" id="CHEBI:456216"/>
        <dbReference type="EC" id="2.7.1.33"/>
    </reaction>
</comment>
<evidence type="ECO:0000256" key="8">
    <source>
        <dbReference type="ARBA" id="ARBA00022679"/>
    </source>
</evidence>
<dbReference type="InterPro" id="IPR004619">
    <property type="entry name" value="Type_III_PanK"/>
</dbReference>
<comment type="similarity">
    <text evidence="14 16">Belongs to the type III pantothenate kinase family.</text>
</comment>
<comment type="pathway">
    <text evidence="4 16">Cofactor biosynthesis; coenzyme A biosynthesis; CoA from (R)-pantothenate: step 1/5.</text>
</comment>
<evidence type="ECO:0000256" key="10">
    <source>
        <dbReference type="ARBA" id="ARBA00022777"/>
    </source>
</evidence>
<keyword evidence="9 16" id="KW-0547">Nucleotide-binding</keyword>
<dbReference type="Pfam" id="PF03309">
    <property type="entry name" value="Pan_kinase"/>
    <property type="match status" value="1"/>
</dbReference>
<evidence type="ECO:0000256" key="4">
    <source>
        <dbReference type="ARBA" id="ARBA00005225"/>
    </source>
</evidence>
<keyword evidence="12 16" id="KW-0630">Potassium</keyword>